<sequence>MLGCSQCQLLENPFIMHILNALQGRRNNRSWQGDELRDLFLRKSSAKTNLLMEEFVFTCLGEKNSIAKFKSYGSTGVEPVAQQMKLWISDAVT</sequence>
<proteinExistence type="predicted"/>
<organism evidence="1">
    <name type="scientific">Physcomitrium patens</name>
    <name type="common">Spreading-leaved earth moss</name>
    <name type="synonym">Physcomitrella patens</name>
    <dbReference type="NCBI Taxonomy" id="3218"/>
    <lineage>
        <taxon>Eukaryota</taxon>
        <taxon>Viridiplantae</taxon>
        <taxon>Streptophyta</taxon>
        <taxon>Embryophyta</taxon>
        <taxon>Bryophyta</taxon>
        <taxon>Bryophytina</taxon>
        <taxon>Bryopsida</taxon>
        <taxon>Funariidae</taxon>
        <taxon>Funariales</taxon>
        <taxon>Funariaceae</taxon>
        <taxon>Physcomitrium</taxon>
    </lineage>
</organism>
<reference evidence="1 3" key="1">
    <citation type="journal article" date="2008" name="Science">
        <title>The Physcomitrella genome reveals evolutionary insights into the conquest of land by plants.</title>
        <authorList>
            <person name="Rensing S."/>
            <person name="Lang D."/>
            <person name="Zimmer A."/>
            <person name="Terry A."/>
            <person name="Salamov A."/>
            <person name="Shapiro H."/>
            <person name="Nishiyama T."/>
            <person name="Perroud P.-F."/>
            <person name="Lindquist E."/>
            <person name="Kamisugi Y."/>
            <person name="Tanahashi T."/>
            <person name="Sakakibara K."/>
            <person name="Fujita T."/>
            <person name="Oishi K."/>
            <person name="Shin-I T."/>
            <person name="Kuroki Y."/>
            <person name="Toyoda A."/>
            <person name="Suzuki Y."/>
            <person name="Hashimoto A."/>
            <person name="Yamaguchi K."/>
            <person name="Sugano A."/>
            <person name="Kohara Y."/>
            <person name="Fujiyama A."/>
            <person name="Anterola A."/>
            <person name="Aoki S."/>
            <person name="Ashton N."/>
            <person name="Barbazuk W.B."/>
            <person name="Barker E."/>
            <person name="Bennetzen J."/>
            <person name="Bezanilla M."/>
            <person name="Blankenship R."/>
            <person name="Cho S.H."/>
            <person name="Dutcher S."/>
            <person name="Estelle M."/>
            <person name="Fawcett J.A."/>
            <person name="Gundlach H."/>
            <person name="Hanada K."/>
            <person name="Heyl A."/>
            <person name="Hicks K.A."/>
            <person name="Hugh J."/>
            <person name="Lohr M."/>
            <person name="Mayer K."/>
            <person name="Melkozernov A."/>
            <person name="Murata T."/>
            <person name="Nelson D."/>
            <person name="Pils B."/>
            <person name="Prigge M."/>
            <person name="Reiss B."/>
            <person name="Renner T."/>
            <person name="Rombauts S."/>
            <person name="Rushton P."/>
            <person name="Sanderfoot A."/>
            <person name="Schween G."/>
            <person name="Shiu S.-H."/>
            <person name="Stueber K."/>
            <person name="Theodoulou F.L."/>
            <person name="Tu H."/>
            <person name="Van de Peer Y."/>
            <person name="Verrier P.J."/>
            <person name="Waters E."/>
            <person name="Wood A."/>
            <person name="Yang L."/>
            <person name="Cove D."/>
            <person name="Cuming A."/>
            <person name="Hasebe M."/>
            <person name="Lucas S."/>
            <person name="Mishler D.B."/>
            <person name="Reski R."/>
            <person name="Grigoriev I."/>
            <person name="Quatrano R.S."/>
            <person name="Boore J.L."/>
        </authorList>
    </citation>
    <scope>NUCLEOTIDE SEQUENCE [LARGE SCALE GENOMIC DNA]</scope>
    <source>
        <strain evidence="2 3">cv. Gransden 2004</strain>
    </source>
</reference>
<keyword evidence="3" id="KW-1185">Reference proteome</keyword>
<reference evidence="1 3" key="2">
    <citation type="journal article" date="2018" name="Plant J.">
        <title>The Physcomitrella patens chromosome-scale assembly reveals moss genome structure and evolution.</title>
        <authorList>
            <person name="Lang D."/>
            <person name="Ullrich K.K."/>
            <person name="Murat F."/>
            <person name="Fuchs J."/>
            <person name="Jenkins J."/>
            <person name="Haas F.B."/>
            <person name="Piednoel M."/>
            <person name="Gundlach H."/>
            <person name="Van Bel M."/>
            <person name="Meyberg R."/>
            <person name="Vives C."/>
            <person name="Morata J."/>
            <person name="Symeonidi A."/>
            <person name="Hiss M."/>
            <person name="Muchero W."/>
            <person name="Kamisugi Y."/>
            <person name="Saleh O."/>
            <person name="Blanc G."/>
            <person name="Decker E.L."/>
            <person name="van Gessel N."/>
            <person name="Grimwood J."/>
            <person name="Hayes R.D."/>
            <person name="Graham S.W."/>
            <person name="Gunter L.E."/>
            <person name="McDaniel S.F."/>
            <person name="Hoernstein S.N.W."/>
            <person name="Larsson A."/>
            <person name="Li F.W."/>
            <person name="Perroud P.F."/>
            <person name="Phillips J."/>
            <person name="Ranjan P."/>
            <person name="Rokshar D.S."/>
            <person name="Rothfels C.J."/>
            <person name="Schneider L."/>
            <person name="Shu S."/>
            <person name="Stevenson D.W."/>
            <person name="Thummler F."/>
            <person name="Tillich M."/>
            <person name="Villarreal Aguilar J.C."/>
            <person name="Widiez T."/>
            <person name="Wong G.K."/>
            <person name="Wymore A."/>
            <person name="Zhang Y."/>
            <person name="Zimmer A.D."/>
            <person name="Quatrano R.S."/>
            <person name="Mayer K.F.X."/>
            <person name="Goodstein D."/>
            <person name="Casacuberta J.M."/>
            <person name="Vandepoele K."/>
            <person name="Reski R."/>
            <person name="Cuming A.C."/>
            <person name="Tuskan G.A."/>
            <person name="Maumus F."/>
            <person name="Salse J."/>
            <person name="Schmutz J."/>
            <person name="Rensing S.A."/>
        </authorList>
    </citation>
    <scope>NUCLEOTIDE SEQUENCE [LARGE SCALE GENOMIC DNA]</scope>
    <source>
        <strain evidence="2 3">cv. Gransden 2004</strain>
    </source>
</reference>
<dbReference type="EMBL" id="ABEU02000017">
    <property type="protein sequence ID" value="PNR36478.1"/>
    <property type="molecule type" value="Genomic_DNA"/>
</dbReference>
<accession>A0A2K1J4M7</accession>
<dbReference type="AlphaFoldDB" id="A0A2K1J4M7"/>
<gene>
    <name evidence="1" type="ORF">PHYPA_022329</name>
</gene>
<dbReference type="Gramene" id="Pp3c17_19550V3.1">
    <property type="protein sequence ID" value="Pp3c17_19550V3.1"/>
    <property type="gene ID" value="Pp3c17_19550"/>
</dbReference>
<protein>
    <submittedName>
        <fullName evidence="1 2">Uncharacterized protein</fullName>
    </submittedName>
</protein>
<evidence type="ECO:0000313" key="2">
    <source>
        <dbReference type="EnsemblPlants" id="Pp3c17_19550V3.1"/>
    </source>
</evidence>
<reference evidence="2" key="3">
    <citation type="submission" date="2020-12" db="UniProtKB">
        <authorList>
            <consortium name="EnsemblPlants"/>
        </authorList>
    </citation>
    <scope>IDENTIFICATION</scope>
</reference>
<dbReference type="PaxDb" id="3218-PP1S65_186V6.1"/>
<dbReference type="EnsemblPlants" id="Pp3c17_19550V3.1">
    <property type="protein sequence ID" value="Pp3c17_19550V3.1"/>
    <property type="gene ID" value="Pp3c17_19550"/>
</dbReference>
<dbReference type="Proteomes" id="UP000006727">
    <property type="component" value="Chromosome 17"/>
</dbReference>
<evidence type="ECO:0000313" key="1">
    <source>
        <dbReference type="EMBL" id="PNR36478.1"/>
    </source>
</evidence>
<evidence type="ECO:0000313" key="3">
    <source>
        <dbReference type="Proteomes" id="UP000006727"/>
    </source>
</evidence>
<name>A0A2K1J4M7_PHYPA</name>
<dbReference type="InParanoid" id="A0A2K1J4M7"/>